<proteinExistence type="predicted"/>
<dbReference type="EMBL" id="AUSU01003901">
    <property type="protein sequence ID" value="EPS66036.1"/>
    <property type="molecule type" value="Genomic_DNA"/>
</dbReference>
<dbReference type="AlphaFoldDB" id="S8CMM0"/>
<dbReference type="Proteomes" id="UP000015453">
    <property type="component" value="Unassembled WGS sequence"/>
</dbReference>
<gene>
    <name evidence="1" type="ORF">M569_08741</name>
</gene>
<accession>S8CMM0</accession>
<reference evidence="1 2" key="1">
    <citation type="journal article" date="2013" name="BMC Genomics">
        <title>The miniature genome of a carnivorous plant Genlisea aurea contains a low number of genes and short non-coding sequences.</title>
        <authorList>
            <person name="Leushkin E.V."/>
            <person name="Sutormin R.A."/>
            <person name="Nabieva E.R."/>
            <person name="Penin A.A."/>
            <person name="Kondrashov A.S."/>
            <person name="Logacheva M.D."/>
        </authorList>
    </citation>
    <scope>NUCLEOTIDE SEQUENCE [LARGE SCALE GENOMIC DNA]</scope>
</reference>
<keyword evidence="2" id="KW-1185">Reference proteome</keyword>
<name>S8CMM0_9LAMI</name>
<evidence type="ECO:0000313" key="1">
    <source>
        <dbReference type="EMBL" id="EPS66036.1"/>
    </source>
</evidence>
<protein>
    <submittedName>
        <fullName evidence="1">Uncharacterized protein</fullName>
    </submittedName>
</protein>
<evidence type="ECO:0000313" key="2">
    <source>
        <dbReference type="Proteomes" id="UP000015453"/>
    </source>
</evidence>
<organism evidence="1 2">
    <name type="scientific">Genlisea aurea</name>
    <dbReference type="NCBI Taxonomy" id="192259"/>
    <lineage>
        <taxon>Eukaryota</taxon>
        <taxon>Viridiplantae</taxon>
        <taxon>Streptophyta</taxon>
        <taxon>Embryophyta</taxon>
        <taxon>Tracheophyta</taxon>
        <taxon>Spermatophyta</taxon>
        <taxon>Magnoliopsida</taxon>
        <taxon>eudicotyledons</taxon>
        <taxon>Gunneridae</taxon>
        <taxon>Pentapetalae</taxon>
        <taxon>asterids</taxon>
        <taxon>lamiids</taxon>
        <taxon>Lamiales</taxon>
        <taxon>Lentibulariaceae</taxon>
        <taxon>Genlisea</taxon>
    </lineage>
</organism>
<sequence>MGLMWPWRGTGTHTAWCRRPASMAAAGLLSDRFLLIISAHHYLPGDENFTPTRKTERNRTADGEIYEQLKSREAVIGTK</sequence>
<comment type="caution">
    <text evidence="1">The sequence shown here is derived from an EMBL/GenBank/DDBJ whole genome shotgun (WGS) entry which is preliminary data.</text>
</comment>